<keyword evidence="3" id="KW-1003">Cell membrane</keyword>
<comment type="caution">
    <text evidence="10">The sequence shown here is derived from an EMBL/GenBank/DDBJ whole genome shotgun (WGS) entry which is preliminary data.</text>
</comment>
<keyword evidence="6 8" id="KW-1133">Transmembrane helix</keyword>
<protein>
    <submittedName>
        <fullName evidence="10">MFS transporter</fullName>
    </submittedName>
</protein>
<evidence type="ECO:0000256" key="6">
    <source>
        <dbReference type="ARBA" id="ARBA00022989"/>
    </source>
</evidence>
<feature type="transmembrane region" description="Helical" evidence="8">
    <location>
        <begin position="12"/>
        <end position="31"/>
    </location>
</feature>
<dbReference type="PROSITE" id="PS50850">
    <property type="entry name" value="MFS"/>
    <property type="match status" value="1"/>
</dbReference>
<name>A0A6I2UA88_9FIRM</name>
<evidence type="ECO:0000256" key="5">
    <source>
        <dbReference type="ARBA" id="ARBA00022692"/>
    </source>
</evidence>
<reference evidence="10 11" key="1">
    <citation type="submission" date="2019-08" db="EMBL/GenBank/DDBJ databases">
        <title>In-depth cultivation of the pig gut microbiome towards novel bacterial diversity and tailored functional studies.</title>
        <authorList>
            <person name="Wylensek D."/>
            <person name="Hitch T.C.A."/>
            <person name="Clavel T."/>
        </authorList>
    </citation>
    <scope>NUCLEOTIDE SEQUENCE [LARGE SCALE GENOMIC DNA]</scope>
    <source>
        <strain evidence="10 11">WCA-693-APC-5D-A</strain>
    </source>
</reference>
<feature type="domain" description="Major facilitator superfamily (MFS) profile" evidence="9">
    <location>
        <begin position="3"/>
        <end position="396"/>
    </location>
</feature>
<accession>A0A6I2UA88</accession>
<evidence type="ECO:0000256" key="8">
    <source>
        <dbReference type="SAM" id="Phobius"/>
    </source>
</evidence>
<dbReference type="GeneID" id="96778343"/>
<dbReference type="PANTHER" id="PTHR23522">
    <property type="entry name" value="BLL5896 PROTEIN"/>
    <property type="match status" value="1"/>
</dbReference>
<feature type="transmembrane region" description="Helical" evidence="8">
    <location>
        <begin position="75"/>
        <end position="93"/>
    </location>
</feature>
<dbReference type="GO" id="GO:0015528">
    <property type="term" value="F:lactose:proton symporter activity"/>
    <property type="evidence" value="ECO:0007669"/>
    <property type="project" value="TreeGrafter"/>
</dbReference>
<dbReference type="Proteomes" id="UP000433181">
    <property type="component" value="Unassembled WGS sequence"/>
</dbReference>
<dbReference type="Pfam" id="PF01306">
    <property type="entry name" value="LacY_symp"/>
    <property type="match status" value="1"/>
</dbReference>
<dbReference type="PRINTS" id="PR00174">
    <property type="entry name" value="LACYSMPORT"/>
</dbReference>
<feature type="transmembrane region" description="Helical" evidence="8">
    <location>
        <begin position="373"/>
        <end position="392"/>
    </location>
</feature>
<dbReference type="PANTHER" id="PTHR23522:SF10">
    <property type="entry name" value="3-PHENYLPROPIONIC ACID TRANSPORTER-RELATED"/>
    <property type="match status" value="1"/>
</dbReference>
<dbReference type="NCBIfam" id="TIGR00882">
    <property type="entry name" value="2A0105"/>
    <property type="match status" value="1"/>
</dbReference>
<keyword evidence="11" id="KW-1185">Reference proteome</keyword>
<evidence type="ECO:0000256" key="4">
    <source>
        <dbReference type="ARBA" id="ARBA00022519"/>
    </source>
</evidence>
<dbReference type="InterPro" id="IPR020846">
    <property type="entry name" value="MFS_dom"/>
</dbReference>
<evidence type="ECO:0000313" key="10">
    <source>
        <dbReference type="EMBL" id="MSU08418.1"/>
    </source>
</evidence>
<dbReference type="AlphaFoldDB" id="A0A6I2UA88"/>
<feature type="transmembrane region" description="Helical" evidence="8">
    <location>
        <begin position="43"/>
        <end position="63"/>
    </location>
</feature>
<dbReference type="EMBL" id="VUNR01000007">
    <property type="protein sequence ID" value="MSU08418.1"/>
    <property type="molecule type" value="Genomic_DNA"/>
</dbReference>
<organism evidence="10 11">
    <name type="scientific">Anaerovibrio slackiae</name>
    <dbReference type="NCBI Taxonomy" id="2652309"/>
    <lineage>
        <taxon>Bacteria</taxon>
        <taxon>Bacillati</taxon>
        <taxon>Bacillota</taxon>
        <taxon>Negativicutes</taxon>
        <taxon>Selenomonadales</taxon>
        <taxon>Selenomonadaceae</taxon>
        <taxon>Anaerovibrio</taxon>
    </lineage>
</organism>
<keyword evidence="5 8" id="KW-0812">Transmembrane</keyword>
<evidence type="ECO:0000256" key="1">
    <source>
        <dbReference type="ARBA" id="ARBA00004429"/>
    </source>
</evidence>
<dbReference type="GO" id="GO:0030395">
    <property type="term" value="F:lactose binding"/>
    <property type="evidence" value="ECO:0007669"/>
    <property type="project" value="TreeGrafter"/>
</dbReference>
<evidence type="ECO:0000256" key="3">
    <source>
        <dbReference type="ARBA" id="ARBA00022475"/>
    </source>
</evidence>
<feature type="transmembrane region" description="Helical" evidence="8">
    <location>
        <begin position="251"/>
        <end position="274"/>
    </location>
</feature>
<evidence type="ECO:0000313" key="11">
    <source>
        <dbReference type="Proteomes" id="UP000433181"/>
    </source>
</evidence>
<feature type="transmembrane region" description="Helical" evidence="8">
    <location>
        <begin position="165"/>
        <end position="183"/>
    </location>
</feature>
<dbReference type="NCBIfam" id="NF007077">
    <property type="entry name" value="PRK09528.1"/>
    <property type="match status" value="1"/>
</dbReference>
<evidence type="ECO:0000259" key="9">
    <source>
        <dbReference type="PROSITE" id="PS50850"/>
    </source>
</evidence>
<dbReference type="GO" id="GO:0005886">
    <property type="term" value="C:plasma membrane"/>
    <property type="evidence" value="ECO:0007669"/>
    <property type="project" value="UniProtKB-SubCell"/>
</dbReference>
<comment type="subcellular location">
    <subcellularLocation>
        <location evidence="1">Cell inner membrane</location>
        <topology evidence="1">Multi-pass membrane protein</topology>
    </subcellularLocation>
</comment>
<dbReference type="SUPFAM" id="SSF103473">
    <property type="entry name" value="MFS general substrate transporter"/>
    <property type="match status" value="1"/>
</dbReference>
<dbReference type="InterPro" id="IPR036259">
    <property type="entry name" value="MFS_trans_sf"/>
</dbReference>
<feature type="transmembrane region" description="Helical" evidence="8">
    <location>
        <begin position="213"/>
        <end position="239"/>
    </location>
</feature>
<dbReference type="InterPro" id="IPR000576">
    <property type="entry name" value="LacY/RafB_perm_fam"/>
</dbReference>
<evidence type="ECO:0000256" key="2">
    <source>
        <dbReference type="ARBA" id="ARBA00022448"/>
    </source>
</evidence>
<proteinExistence type="predicted"/>
<feature type="transmembrane region" description="Helical" evidence="8">
    <location>
        <begin position="99"/>
        <end position="122"/>
    </location>
</feature>
<keyword evidence="7 8" id="KW-0472">Membrane</keyword>
<dbReference type="Gene3D" id="1.20.1250.20">
    <property type="entry name" value="MFS general substrate transporter like domains"/>
    <property type="match status" value="2"/>
</dbReference>
<keyword evidence="4" id="KW-0997">Cell inner membrane</keyword>
<dbReference type="RefSeq" id="WP_154406580.1">
    <property type="nucleotide sequence ID" value="NZ_JBGVIR010000119.1"/>
</dbReference>
<evidence type="ECO:0000256" key="7">
    <source>
        <dbReference type="ARBA" id="ARBA00023136"/>
    </source>
</evidence>
<keyword evidence="2" id="KW-0813">Transport</keyword>
<gene>
    <name evidence="10" type="ORF">FYJ84_05390</name>
</gene>
<feature type="transmembrane region" description="Helical" evidence="8">
    <location>
        <begin position="142"/>
        <end position="159"/>
    </location>
</feature>
<sequence length="412" mass="45044">MKNSVYLRLSSFLFTFFFCWLVFLAFMPIWFKQVLHLSGAQIGTIYAANAIAAMTFQPIYGYISDRIGLRKHLLGFINFCVAMTAPFFLLVYQPLLESFFFAGVVAGALFMAIAYNAGVAAIESFVEKAGRSNDFEFGRARCWGSLGAAVGIFAAGLVFNLNPSYIFILASIMSLPLAAILYTTRLKAADLEIAQKNNISLADVKALFKIKNVWLFMIFILGSACVYSVFDQQFAIYYASLFPTEAEGNEAFGYLNSFQVFLEAAAMFAAPYFVNKLGAKRSLILAGTIMTCRMVGSGVVVNTIGISAIKLLHAVELSLLLVAVFKYIAKNFDNRLASVMYLVGYQLSNQLGAAILSPVVGSFYDSIGFPSTYLFLGAVVGSFTLFGAFVLVSDSKAPYQQREEAESAPEAA</sequence>